<keyword evidence="6" id="KW-1003">Cell membrane</keyword>
<evidence type="ECO:0000256" key="5">
    <source>
        <dbReference type="ARBA" id="ARBA00023136"/>
    </source>
</evidence>
<dbReference type="Pfam" id="PF02104">
    <property type="entry name" value="SURF1"/>
    <property type="match status" value="1"/>
</dbReference>
<dbReference type="InterPro" id="IPR002994">
    <property type="entry name" value="Surf1/Shy1"/>
</dbReference>
<comment type="caution">
    <text evidence="6">Lacks conserved residue(s) required for the propagation of feature annotation.</text>
</comment>
<dbReference type="PANTHER" id="PTHR23427:SF2">
    <property type="entry name" value="SURFEIT LOCUS PROTEIN 1"/>
    <property type="match status" value="1"/>
</dbReference>
<dbReference type="Proteomes" id="UP000290624">
    <property type="component" value="Unassembled WGS sequence"/>
</dbReference>
<feature type="compositionally biased region" description="Pro residues" evidence="7">
    <location>
        <begin position="267"/>
        <end position="276"/>
    </location>
</feature>
<comment type="similarity">
    <text evidence="2 6">Belongs to the SURF1 family.</text>
</comment>
<dbReference type="GO" id="GO:0005886">
    <property type="term" value="C:plasma membrane"/>
    <property type="evidence" value="ECO:0007669"/>
    <property type="project" value="UniProtKB-SubCell"/>
</dbReference>
<dbReference type="PANTHER" id="PTHR23427">
    <property type="entry name" value="SURFEIT LOCUS PROTEIN"/>
    <property type="match status" value="1"/>
</dbReference>
<keyword evidence="3 6" id="KW-0812">Transmembrane</keyword>
<evidence type="ECO:0000256" key="1">
    <source>
        <dbReference type="ARBA" id="ARBA00004370"/>
    </source>
</evidence>
<dbReference type="EMBL" id="PPCV01000006">
    <property type="protein sequence ID" value="RXW31856.1"/>
    <property type="molecule type" value="Genomic_DNA"/>
</dbReference>
<dbReference type="RefSeq" id="WP_129459072.1">
    <property type="nucleotide sequence ID" value="NZ_PPCV01000006.1"/>
</dbReference>
<evidence type="ECO:0000256" key="4">
    <source>
        <dbReference type="ARBA" id="ARBA00022989"/>
    </source>
</evidence>
<dbReference type="AlphaFoldDB" id="A0A4Q2EGU9"/>
<protein>
    <recommendedName>
        <fullName evidence="6">SURF1-like protein</fullName>
    </recommendedName>
</protein>
<evidence type="ECO:0000256" key="2">
    <source>
        <dbReference type="ARBA" id="ARBA00007165"/>
    </source>
</evidence>
<accession>A0A4Q2EGU9</accession>
<keyword evidence="5 6" id="KW-0472">Membrane</keyword>
<evidence type="ECO:0000256" key="6">
    <source>
        <dbReference type="RuleBase" id="RU363076"/>
    </source>
</evidence>
<feature type="region of interest" description="Disordered" evidence="7">
    <location>
        <begin position="239"/>
        <end position="276"/>
    </location>
</feature>
<name>A0A4Q2EGU9_9ACTN</name>
<keyword evidence="9" id="KW-1185">Reference proteome</keyword>
<evidence type="ECO:0000256" key="3">
    <source>
        <dbReference type="ARBA" id="ARBA00022692"/>
    </source>
</evidence>
<evidence type="ECO:0000256" key="7">
    <source>
        <dbReference type="SAM" id="MobiDB-lite"/>
    </source>
</evidence>
<feature type="transmembrane region" description="Helical" evidence="6">
    <location>
        <begin position="211"/>
        <end position="230"/>
    </location>
</feature>
<dbReference type="PROSITE" id="PS50895">
    <property type="entry name" value="SURF1"/>
    <property type="match status" value="1"/>
</dbReference>
<gene>
    <name evidence="8" type="ORF">C1706_09925</name>
</gene>
<comment type="subcellular location">
    <subcellularLocation>
        <location evidence="6">Cell membrane</location>
        <topology evidence="6">Multi-pass membrane protein</topology>
    </subcellularLocation>
    <subcellularLocation>
        <location evidence="1">Membrane</location>
    </subcellularLocation>
</comment>
<organism evidence="8 9">
    <name type="scientific">Propioniciclava flava</name>
    <dbReference type="NCBI Taxonomy" id="2072026"/>
    <lineage>
        <taxon>Bacteria</taxon>
        <taxon>Bacillati</taxon>
        <taxon>Actinomycetota</taxon>
        <taxon>Actinomycetes</taxon>
        <taxon>Propionibacteriales</taxon>
        <taxon>Propionibacteriaceae</taxon>
        <taxon>Propioniciclava</taxon>
    </lineage>
</organism>
<keyword evidence="4 6" id="KW-1133">Transmembrane helix</keyword>
<feature type="compositionally biased region" description="Low complexity" evidence="7">
    <location>
        <begin position="243"/>
        <end position="253"/>
    </location>
</feature>
<evidence type="ECO:0000313" key="9">
    <source>
        <dbReference type="Proteomes" id="UP000290624"/>
    </source>
</evidence>
<comment type="caution">
    <text evidence="8">The sequence shown here is derived from an EMBL/GenBank/DDBJ whole genome shotgun (WGS) entry which is preliminary data.</text>
</comment>
<dbReference type="OrthoDB" id="9807214at2"/>
<dbReference type="InterPro" id="IPR045214">
    <property type="entry name" value="Surf1/Surf4"/>
</dbReference>
<dbReference type="CDD" id="cd06662">
    <property type="entry name" value="SURF1"/>
    <property type="match status" value="1"/>
</dbReference>
<sequence>MKRMWLRWVLMGLFVVALGFTFVSLGQWQLDRLDQRRDRNANVVTHEQAPVVTFEDAFSHVITEQDQWQRVEVRGTFLPEPQLQARYRSHNDETGWELVTPLVTTGGQVVLVDRGFVVRPASEDFPKVFPAPPSGEVHLVGYVRRNEQGSTTAMTPTENTVRLINSDAIAAWLGRPLVNGYLSLISVDPPQSDGLIPLTPPELTEGPHLSYAMQWFAFAAIAGFGLVVLIRNDVRDRKKARAKAAASASSGPAADPPQDPIEADASPTPPTTHPDA</sequence>
<evidence type="ECO:0000313" key="8">
    <source>
        <dbReference type="EMBL" id="RXW31856.1"/>
    </source>
</evidence>
<reference evidence="8 9" key="1">
    <citation type="submission" date="2018-01" db="EMBL/GenBank/DDBJ databases">
        <title>Lactibacter flavus gen. nov., sp. nov., a novel bacterium of the family Propionibacteriaceae isolated from raw milk and dairy products.</title>
        <authorList>
            <person name="Wenning M."/>
            <person name="Breitenwieser F."/>
            <person name="Huptas C."/>
            <person name="von Neubeck M."/>
            <person name="Busse H.-J."/>
            <person name="Scherer S."/>
        </authorList>
    </citation>
    <scope>NUCLEOTIDE SEQUENCE [LARGE SCALE GENOMIC DNA]</scope>
    <source>
        <strain evidence="8 9">VG341</strain>
    </source>
</reference>
<proteinExistence type="inferred from homology"/>